<reference evidence="2" key="1">
    <citation type="journal article" date="2020" name="mSystems">
        <title>Genome- and Community-Level Interaction Insights into Carbon Utilization and Element Cycling Functions of Hydrothermarchaeota in Hydrothermal Sediment.</title>
        <authorList>
            <person name="Zhou Z."/>
            <person name="Liu Y."/>
            <person name="Xu W."/>
            <person name="Pan J."/>
            <person name="Luo Z.H."/>
            <person name="Li M."/>
        </authorList>
    </citation>
    <scope>NUCLEOTIDE SEQUENCE [LARGE SCALE GENOMIC DNA]</scope>
    <source>
        <strain evidence="2">SpSt-106</strain>
    </source>
</reference>
<feature type="coiled-coil region" evidence="1">
    <location>
        <begin position="94"/>
        <end position="128"/>
    </location>
</feature>
<sequence length="329" mass="39187">MTKNASYEKLLTIAFSPHRIETLPFAQKLMQEHDFIILEEPKNPLFYDFLENKVSLEEYLKGSDFWFPEFVKETLLLMKSLYNQGKIILQVEPYLEIVSKLQNAGEKKENLENLLENQEVKEVYLKENKAVGKLIEFYEASIGDDFLKIISTVKEFSKADAERFRLRDYLRAKAILKILPPKGKIYIESGTIHIYFKRLLHIHLRKNWKIFHKFLLEDFLKPQFNRPWIFPPGELLTLRYILKRKEDPYIENLLAARSLIYIKIIPKEELIPTPEDPFPHAKREISAINIVNKLSFEDCKILYKSLFFIKNYLEAKEIVETYIFRKFKL</sequence>
<comment type="caution">
    <text evidence="2">The sequence shown here is derived from an EMBL/GenBank/DDBJ whole genome shotgun (WGS) entry which is preliminary data.</text>
</comment>
<proteinExistence type="predicted"/>
<protein>
    <submittedName>
        <fullName evidence="2">Uncharacterized protein</fullName>
    </submittedName>
</protein>
<evidence type="ECO:0000256" key="1">
    <source>
        <dbReference type="SAM" id="Coils"/>
    </source>
</evidence>
<name>A0A7V5XHP5_9BACT</name>
<organism evidence="2">
    <name type="scientific">Thermodesulfobacterium geofontis</name>
    <dbReference type="NCBI Taxonomy" id="1295609"/>
    <lineage>
        <taxon>Bacteria</taxon>
        <taxon>Pseudomonadati</taxon>
        <taxon>Thermodesulfobacteriota</taxon>
        <taxon>Thermodesulfobacteria</taxon>
        <taxon>Thermodesulfobacteriales</taxon>
        <taxon>Thermodesulfobacteriaceae</taxon>
        <taxon>Thermodesulfobacterium</taxon>
    </lineage>
</organism>
<accession>A0A7V5XHP5</accession>
<gene>
    <name evidence="2" type="ORF">ENM15_07470</name>
</gene>
<evidence type="ECO:0000313" key="2">
    <source>
        <dbReference type="EMBL" id="HHQ16634.1"/>
    </source>
</evidence>
<keyword evidence="1" id="KW-0175">Coiled coil</keyword>
<dbReference type="EMBL" id="DRWR01000121">
    <property type="protein sequence ID" value="HHQ16634.1"/>
    <property type="molecule type" value="Genomic_DNA"/>
</dbReference>
<dbReference type="AlphaFoldDB" id="A0A7V5XHP5"/>